<accession>A0A1S1RBV9</accession>
<evidence type="ECO:0000259" key="1">
    <source>
        <dbReference type="Pfam" id="PF00561"/>
    </source>
</evidence>
<feature type="domain" description="AB hydrolase-1" evidence="1">
    <location>
        <begin position="18"/>
        <end position="118"/>
    </location>
</feature>
<dbReference type="SUPFAM" id="SSF53474">
    <property type="entry name" value="alpha/beta-Hydrolases"/>
    <property type="match status" value="1"/>
</dbReference>
<dbReference type="InterPro" id="IPR000073">
    <property type="entry name" value="AB_hydrolase_1"/>
</dbReference>
<dbReference type="GO" id="GO:0016787">
    <property type="term" value="F:hydrolase activity"/>
    <property type="evidence" value="ECO:0007669"/>
    <property type="project" value="UniProtKB-KW"/>
</dbReference>
<dbReference type="EMBL" id="MAXA01000047">
    <property type="protein sequence ID" value="OHV42264.1"/>
    <property type="molecule type" value="Genomic_DNA"/>
</dbReference>
<organism evidence="2 3">
    <name type="scientific">Parafrankia soli</name>
    <dbReference type="NCBI Taxonomy" id="2599596"/>
    <lineage>
        <taxon>Bacteria</taxon>
        <taxon>Bacillati</taxon>
        <taxon>Actinomycetota</taxon>
        <taxon>Actinomycetes</taxon>
        <taxon>Frankiales</taxon>
        <taxon>Frankiaceae</taxon>
        <taxon>Parafrankia</taxon>
    </lineage>
</organism>
<sequence length="276" mass="28564">MGARGAVNEVLVVGDGEPVVLVAHAWGASARVMLPTVAGVPGTLVAVNFRGYGGSSPRPNGWTYADLAEELAGVARAVGASAAVGQSMGAGALLALADGEPDLFTAMALLLPPAVDEPIPAEIHEMFRRVHVARLAGDPAELRAEIARCMSPELRDARGGAVYLRAYALMLMACSAPTERPGNAPVPDRARLARVRARTLVVGQEGDLIHRTETALALAAALPAARSHVFPATAPMWSERLALRTLLTDHLAPADTPALAGHRAVTDPPGTADPLS</sequence>
<evidence type="ECO:0000313" key="2">
    <source>
        <dbReference type="EMBL" id="OHV42264.1"/>
    </source>
</evidence>
<dbReference type="Proteomes" id="UP000179769">
    <property type="component" value="Unassembled WGS sequence"/>
</dbReference>
<protein>
    <submittedName>
        <fullName evidence="2">Alpha/beta hydrolase</fullName>
    </submittedName>
</protein>
<name>A0A1S1RBV9_9ACTN</name>
<reference evidence="3" key="1">
    <citation type="submission" date="2016-07" db="EMBL/GenBank/DDBJ databases">
        <title>Frankia sp. NRRL B-16219 Genome sequencing.</title>
        <authorList>
            <person name="Ghodhbane-Gtari F."/>
            <person name="Swanson E."/>
            <person name="Gueddou A."/>
            <person name="Louati M."/>
            <person name="Nouioui I."/>
            <person name="Hezbri K."/>
            <person name="Abebe-Akele F."/>
            <person name="Simpson S."/>
            <person name="Morris K."/>
            <person name="Thomas K."/>
            <person name="Gtari M."/>
            <person name="Tisa L.S."/>
        </authorList>
    </citation>
    <scope>NUCLEOTIDE SEQUENCE [LARGE SCALE GENOMIC DNA]</scope>
    <source>
        <strain evidence="3">NRRL B-16219</strain>
    </source>
</reference>
<evidence type="ECO:0000313" key="3">
    <source>
        <dbReference type="Proteomes" id="UP000179769"/>
    </source>
</evidence>
<keyword evidence="3" id="KW-1185">Reference proteome</keyword>
<dbReference type="AlphaFoldDB" id="A0A1S1RBV9"/>
<dbReference type="Pfam" id="PF00561">
    <property type="entry name" value="Abhydrolase_1"/>
    <property type="match status" value="1"/>
</dbReference>
<proteinExistence type="predicted"/>
<dbReference type="InterPro" id="IPR029058">
    <property type="entry name" value="AB_hydrolase_fold"/>
</dbReference>
<dbReference type="RefSeq" id="WP_071060282.1">
    <property type="nucleotide sequence ID" value="NZ_MAXA01000047.1"/>
</dbReference>
<gene>
    <name evidence="2" type="ORF">BBK14_11030</name>
</gene>
<comment type="caution">
    <text evidence="2">The sequence shown here is derived from an EMBL/GenBank/DDBJ whole genome shotgun (WGS) entry which is preliminary data.</text>
</comment>
<dbReference type="Gene3D" id="3.40.50.1820">
    <property type="entry name" value="alpha/beta hydrolase"/>
    <property type="match status" value="1"/>
</dbReference>
<keyword evidence="2" id="KW-0378">Hydrolase</keyword>
<dbReference type="OrthoDB" id="3205934at2"/>